<comment type="caution">
    <text evidence="11">The sequence shown here is derived from an EMBL/GenBank/DDBJ whole genome shotgun (WGS) entry which is preliminary data.</text>
</comment>
<dbReference type="Gene3D" id="2.60.120.260">
    <property type="entry name" value="Galactose-binding domain-like"/>
    <property type="match status" value="1"/>
</dbReference>
<dbReference type="EC" id="3.2.1.96" evidence="2"/>
<dbReference type="InterPro" id="IPR057016">
    <property type="entry name" value="EndoS_F2-like_TIM-barrel"/>
</dbReference>
<evidence type="ECO:0000256" key="4">
    <source>
        <dbReference type="ARBA" id="ARBA00022801"/>
    </source>
</evidence>
<evidence type="ECO:0000259" key="10">
    <source>
        <dbReference type="Pfam" id="PF23916"/>
    </source>
</evidence>
<keyword evidence="5" id="KW-0326">Glycosidase</keyword>
<comment type="similarity">
    <text evidence="1">Belongs to the glycosyl hydrolase 18 family.</text>
</comment>
<gene>
    <name evidence="11" type="ORF">ACFPQ3_07040</name>
</gene>
<dbReference type="SUPFAM" id="SSF52058">
    <property type="entry name" value="L domain-like"/>
    <property type="match status" value="1"/>
</dbReference>
<evidence type="ECO:0000313" key="11">
    <source>
        <dbReference type="EMBL" id="MFC5631335.1"/>
    </source>
</evidence>
<dbReference type="Pfam" id="PF23916">
    <property type="entry name" value="TIM-barrel_EndoS"/>
    <property type="match status" value="1"/>
</dbReference>
<dbReference type="EMBL" id="JBHSOJ010000016">
    <property type="protein sequence ID" value="MFC5631335.1"/>
    <property type="molecule type" value="Genomic_DNA"/>
</dbReference>
<dbReference type="InterPro" id="IPR032675">
    <property type="entry name" value="LRR_dom_sf"/>
</dbReference>
<accession>A0ABW0UCP7</accession>
<dbReference type="InterPro" id="IPR001579">
    <property type="entry name" value="Glyco_hydro_18_chit_AS"/>
</dbReference>
<evidence type="ECO:0000313" key="12">
    <source>
        <dbReference type="Proteomes" id="UP001596110"/>
    </source>
</evidence>
<dbReference type="InterPro" id="IPR049410">
    <property type="entry name" value="EndoS-like_Ig-like"/>
</dbReference>
<dbReference type="Gene3D" id="3.20.20.80">
    <property type="entry name" value="Glycosidases"/>
    <property type="match status" value="1"/>
</dbReference>
<keyword evidence="3" id="KW-0732">Signal</keyword>
<evidence type="ECO:0000256" key="5">
    <source>
        <dbReference type="ARBA" id="ARBA00023295"/>
    </source>
</evidence>
<keyword evidence="12" id="KW-1185">Reference proteome</keyword>
<evidence type="ECO:0000256" key="8">
    <source>
        <dbReference type="SAM" id="MobiDB-lite"/>
    </source>
</evidence>
<evidence type="ECO:0000256" key="3">
    <source>
        <dbReference type="ARBA" id="ARBA00022729"/>
    </source>
</evidence>
<dbReference type="SUPFAM" id="SSF49785">
    <property type="entry name" value="Galactose-binding domain-like"/>
    <property type="match status" value="1"/>
</dbReference>
<evidence type="ECO:0000259" key="9">
    <source>
        <dbReference type="Pfam" id="PF20746"/>
    </source>
</evidence>
<protein>
    <recommendedName>
        <fullName evidence="2">mannosyl-glycoprotein endo-beta-N-acetylglucosaminidase</fullName>
        <ecNumber evidence="2">3.2.1.96</ecNumber>
    </recommendedName>
</protein>
<dbReference type="RefSeq" id="WP_156805178.1">
    <property type="nucleotide sequence ID" value="NZ_JBHSOJ010000016.1"/>
</dbReference>
<dbReference type="Pfam" id="PF23952">
    <property type="entry name" value="LRR_EndoS"/>
    <property type="match status" value="1"/>
</dbReference>
<sequence>MDKRQFSKCAVGLVCTAVLAGAILQANECFRLHGFQPMVVQAQENTNRATDSVGIINEIRSGTRGPLYGAYFRTWHDKAATKSEEAARDAQGNIQKQEVNQNFGRPNTISEVPSDVDMLFIFEDWTHKDSPFWRKLKDEYIPKMHAQGTIVIQTIGVKELSGKAGLSKEVYKEDTEESNKALAKALVEKYVYDRGVDGLDIDVELGDYNVRTDATVTEKAEIIRANKVFKEIATLIGKTGKDTNKMLILDTTLGVEHHTILKENAKSLDFVLRQYYGAQGPTSDMHRKINEDWKGYSSYITPRQFMIGFAFYEENADLNNNFWNDIKDYDPSNPESGKDISGTRAESYTKWQPTGGLKGGMFAYAIDRDGVGHPKKTEGKDPSDEIVKTDYTVSKKLKAELLKNKDYTLIDKTDFPDPVLLQAVKEQVSPYRGDLSKYDKELKLTGEITNLEGLEKLTKLSSLEMDGLTNLTTLNAQDLPKSIRDTGNLKLSNMSGLEKLELSNSMLQSLEELGIESMTNLMKFDLSHNKFDFEGDKERLEHLIAVVKKNNLSANNSDTVFEGQKPSGYLPESYEITEVTVPADGTPYNIFEDAVFGSVTKSNFFIGNSDEFEVYKTKTVDGRTFVDQNWTYKDFSAKYDKHTVVSFTSTLKEETNRSLGTSIDESYNVYVYNGKQKVHQMKVHVGQGKTFMENLALGAKVLGASPDMRGVIRNVFDGDKNTTYRSFSENGIILADLGNLCLVRHWRIFNPETGIGGNLIENRIKEATILVPKDPYMTDISKLKSEDWVEVANITNGKLIEENPVNVLTRYCKLDIKKTYNGYSPYLSEFQILGWKINDEQYLSALKEAKEAKETATTELSEVTIKAFEQAVEEAKKRLEAGELDQAGIDAVVTKLSDLTNGLKAQVENKKAAYDIQANYRTLMNTVKTLEYDNGIFKKIAFLQKEMMTLDSQIDEKLGELVCDDTLDDLVSEMKAKMTAVADLLGLTLNDKFEVETVVEPEAATEKVRETENSETSSVETATETE</sequence>
<evidence type="ECO:0000256" key="6">
    <source>
        <dbReference type="ARBA" id="ARBA00034414"/>
    </source>
</evidence>
<evidence type="ECO:0000256" key="1">
    <source>
        <dbReference type="ARBA" id="ARBA00009336"/>
    </source>
</evidence>
<feature type="domain" description="Endo-beta-N-acetylglucosaminidase EndoS-like Ig-like" evidence="9">
    <location>
        <begin position="567"/>
        <end position="689"/>
    </location>
</feature>
<feature type="compositionally biased region" description="Low complexity" evidence="8">
    <location>
        <begin position="1014"/>
        <end position="1026"/>
    </location>
</feature>
<reference evidence="12" key="1">
    <citation type="journal article" date="2019" name="Int. J. Syst. Evol. Microbiol.">
        <title>The Global Catalogue of Microorganisms (GCM) 10K type strain sequencing project: providing services to taxonomists for standard genome sequencing and annotation.</title>
        <authorList>
            <consortium name="The Broad Institute Genomics Platform"/>
            <consortium name="The Broad Institute Genome Sequencing Center for Infectious Disease"/>
            <person name="Wu L."/>
            <person name="Ma J."/>
        </authorList>
    </citation>
    <scope>NUCLEOTIDE SEQUENCE [LARGE SCALE GENOMIC DNA]</scope>
    <source>
        <strain evidence="12">DT43</strain>
    </source>
</reference>
<dbReference type="InterPro" id="IPR008979">
    <property type="entry name" value="Galactose-bd-like_sf"/>
</dbReference>
<dbReference type="PROSITE" id="PS01095">
    <property type="entry name" value="GH18_1"/>
    <property type="match status" value="1"/>
</dbReference>
<dbReference type="SUPFAM" id="SSF51445">
    <property type="entry name" value="(Trans)glycosidases"/>
    <property type="match status" value="1"/>
</dbReference>
<comment type="catalytic activity">
    <reaction evidence="6">
        <text>an N(4)-(oligosaccharide-(1-&gt;3)-[oligosaccharide-(1-&gt;6)]-beta-D-Man-(1-&gt;4)-beta-D-GlcNAc-(1-&gt;4)-alpha-D-GlcNAc)-L-asparaginyl-[protein] + H2O = an oligosaccharide-(1-&gt;3)-[oligosaccharide-(1-&gt;6)]-beta-D-Man-(1-&gt;4)-D-GlcNAc + N(4)-(N-acetyl-beta-D-glucosaminyl)-L-asparaginyl-[protein]</text>
        <dbReference type="Rhea" id="RHEA:73067"/>
        <dbReference type="Rhea" id="RHEA-COMP:12603"/>
        <dbReference type="Rhea" id="RHEA-COMP:18176"/>
        <dbReference type="ChEBI" id="CHEBI:15377"/>
        <dbReference type="ChEBI" id="CHEBI:132248"/>
        <dbReference type="ChEBI" id="CHEBI:192714"/>
        <dbReference type="ChEBI" id="CHEBI:192715"/>
        <dbReference type="EC" id="3.2.1.96"/>
    </reaction>
</comment>
<feature type="region of interest" description="Disordered" evidence="8">
    <location>
        <begin position="1001"/>
        <end position="1026"/>
    </location>
</feature>
<evidence type="ECO:0000256" key="2">
    <source>
        <dbReference type="ARBA" id="ARBA00012566"/>
    </source>
</evidence>
<proteinExistence type="inferred from homology"/>
<feature type="coiled-coil region" evidence="7">
    <location>
        <begin position="846"/>
        <end position="885"/>
    </location>
</feature>
<dbReference type="InterPro" id="IPR017853">
    <property type="entry name" value="GH"/>
</dbReference>
<dbReference type="Proteomes" id="UP001596110">
    <property type="component" value="Unassembled WGS sequence"/>
</dbReference>
<keyword evidence="4" id="KW-0378">Hydrolase</keyword>
<keyword evidence="7" id="KW-0175">Coiled coil</keyword>
<organism evidence="11 12">
    <name type="scientific">Streptococcus caledonicus</name>
    <dbReference type="NCBI Taxonomy" id="2614158"/>
    <lineage>
        <taxon>Bacteria</taxon>
        <taxon>Bacillati</taxon>
        <taxon>Bacillota</taxon>
        <taxon>Bacilli</taxon>
        <taxon>Lactobacillales</taxon>
        <taxon>Streptococcaceae</taxon>
        <taxon>Streptococcus</taxon>
    </lineage>
</organism>
<feature type="domain" description="Endo-beta-N-acetylglucosaminidase EndoS/F2-like TIM-barrel" evidence="10">
    <location>
        <begin position="70"/>
        <end position="363"/>
    </location>
</feature>
<dbReference type="Gene3D" id="3.80.10.10">
    <property type="entry name" value="Ribonuclease Inhibitor"/>
    <property type="match status" value="1"/>
</dbReference>
<name>A0ABW0UCP7_9STRE</name>
<evidence type="ECO:0000256" key="7">
    <source>
        <dbReference type="SAM" id="Coils"/>
    </source>
</evidence>
<dbReference type="Pfam" id="PF20746">
    <property type="entry name" value="EndoS_Ig-like"/>
    <property type="match status" value="1"/>
</dbReference>